<keyword evidence="4" id="KW-0539">Nucleus</keyword>
<keyword evidence="2" id="KW-0805">Transcription regulation</keyword>
<evidence type="ECO:0000313" key="10">
    <source>
        <dbReference type="Proteomes" id="UP000434957"/>
    </source>
</evidence>
<feature type="compositionally biased region" description="Polar residues" evidence="5">
    <location>
        <begin position="222"/>
        <end position="237"/>
    </location>
</feature>
<evidence type="ECO:0000313" key="6">
    <source>
        <dbReference type="EMBL" id="KAE8976246.1"/>
    </source>
</evidence>
<dbReference type="InterPro" id="IPR024738">
    <property type="entry name" value="Hfi1/Tada1"/>
</dbReference>
<dbReference type="Proteomes" id="UP000434957">
    <property type="component" value="Unassembled WGS sequence"/>
</dbReference>
<dbReference type="PANTHER" id="PTHR21277:SF5">
    <property type="entry name" value="TRANSCRIPTIONAL ADAPTER 1"/>
    <property type="match status" value="1"/>
</dbReference>
<dbReference type="OrthoDB" id="122666at2759"/>
<dbReference type="GO" id="GO:0000124">
    <property type="term" value="C:SAGA complex"/>
    <property type="evidence" value="ECO:0007669"/>
    <property type="project" value="UniProtKB-ARBA"/>
</dbReference>
<evidence type="ECO:0000313" key="7">
    <source>
        <dbReference type="EMBL" id="KAE8976630.1"/>
    </source>
</evidence>
<comment type="caution">
    <text evidence="7">The sequence shown here is derived from an EMBL/GenBank/DDBJ whole genome shotgun (WGS) entry which is preliminary data.</text>
</comment>
<evidence type="ECO:0000256" key="2">
    <source>
        <dbReference type="ARBA" id="ARBA00023015"/>
    </source>
</evidence>
<proteinExistence type="predicted"/>
<comment type="subcellular location">
    <subcellularLocation>
        <location evidence="1">Nucleus</location>
    </subcellularLocation>
</comment>
<evidence type="ECO:0000313" key="9">
    <source>
        <dbReference type="Proteomes" id="UP000429607"/>
    </source>
</evidence>
<evidence type="ECO:0000256" key="1">
    <source>
        <dbReference type="ARBA" id="ARBA00004123"/>
    </source>
</evidence>
<organism evidence="7 11">
    <name type="scientific">Phytophthora rubi</name>
    <dbReference type="NCBI Taxonomy" id="129364"/>
    <lineage>
        <taxon>Eukaryota</taxon>
        <taxon>Sar</taxon>
        <taxon>Stramenopiles</taxon>
        <taxon>Oomycota</taxon>
        <taxon>Peronosporomycetes</taxon>
        <taxon>Peronosporales</taxon>
        <taxon>Peronosporaceae</taxon>
        <taxon>Phytophthora</taxon>
    </lineage>
</organism>
<gene>
    <name evidence="6" type="ORF">PR001_g25474</name>
    <name evidence="7" type="ORF">PR002_g25263</name>
    <name evidence="8" type="ORF">PR003_g27003</name>
</gene>
<keyword evidence="10" id="KW-1185">Reference proteome</keyword>
<dbReference type="Proteomes" id="UP000429607">
    <property type="component" value="Unassembled WGS sequence"/>
</dbReference>
<keyword evidence="3" id="KW-0804">Transcription</keyword>
<dbReference type="GO" id="GO:0003713">
    <property type="term" value="F:transcription coactivator activity"/>
    <property type="evidence" value="ECO:0007669"/>
    <property type="project" value="TreeGrafter"/>
</dbReference>
<feature type="region of interest" description="Disordered" evidence="5">
    <location>
        <begin position="86"/>
        <end position="116"/>
    </location>
</feature>
<dbReference type="Proteomes" id="UP000435112">
    <property type="component" value="Unassembled WGS sequence"/>
</dbReference>
<dbReference type="PANTHER" id="PTHR21277">
    <property type="entry name" value="TRANSCRIPTIONAL ADAPTER 1"/>
    <property type="match status" value="1"/>
</dbReference>
<evidence type="ECO:0000313" key="11">
    <source>
        <dbReference type="Proteomes" id="UP000435112"/>
    </source>
</evidence>
<accession>A0A6A3I356</accession>
<feature type="region of interest" description="Disordered" evidence="5">
    <location>
        <begin position="132"/>
        <end position="168"/>
    </location>
</feature>
<evidence type="ECO:0000256" key="4">
    <source>
        <dbReference type="ARBA" id="ARBA00023242"/>
    </source>
</evidence>
<reference evidence="9 11" key="1">
    <citation type="submission" date="2018-09" db="EMBL/GenBank/DDBJ databases">
        <title>Genomic investigation of the strawberry pathogen Phytophthora fragariae indicates pathogenicity is determined by transcriptional variation in three key races.</title>
        <authorList>
            <person name="Adams T.M."/>
            <person name="Armitage A.D."/>
            <person name="Sobczyk M.K."/>
            <person name="Bates H.J."/>
            <person name="Dunwell J.M."/>
            <person name="Nellist C.F."/>
            <person name="Harrison R.J."/>
        </authorList>
    </citation>
    <scope>NUCLEOTIDE SEQUENCE [LARGE SCALE GENOMIC DNA]</scope>
    <source>
        <strain evidence="6 9">SCRP249</strain>
        <strain evidence="7 11">SCRP324</strain>
        <strain evidence="8 10">SCRP333</strain>
    </source>
</reference>
<dbReference type="EMBL" id="QXFV01003495">
    <property type="protein sequence ID" value="KAE8976246.1"/>
    <property type="molecule type" value="Genomic_DNA"/>
</dbReference>
<evidence type="ECO:0000313" key="8">
    <source>
        <dbReference type="EMBL" id="KAE9283893.1"/>
    </source>
</evidence>
<protein>
    <submittedName>
        <fullName evidence="7">Uncharacterized protein</fullName>
    </submittedName>
</protein>
<sequence>MAERVAAESPMSNVQKLKLQLFHRLQRRHRDAWKRYWGSFQLYLAAKLSLEEFHVLAEELLGPDKHLHNKFVVALLSTAYLDAAELRSSPQPPSAPEIHDHNGEGGGQAAVEAGQSPTWSNDPLLQIIKEEGARHVGGDSEQRSRVKQEPHGRKRPHSSVEAADNNAEGAAVNKLVHLDRDTSRAHEHPDHLSAQLLMGLGKHATSISPSSIAITAKSAPSGSRTFQSSVSSDGRRE</sequence>
<dbReference type="EMBL" id="QXFT01003638">
    <property type="protein sequence ID" value="KAE9283893.1"/>
    <property type="molecule type" value="Genomic_DNA"/>
</dbReference>
<dbReference type="GO" id="GO:0006357">
    <property type="term" value="P:regulation of transcription by RNA polymerase II"/>
    <property type="evidence" value="ECO:0007669"/>
    <property type="project" value="TreeGrafter"/>
</dbReference>
<evidence type="ECO:0000256" key="3">
    <source>
        <dbReference type="ARBA" id="ARBA00023163"/>
    </source>
</evidence>
<dbReference type="EMBL" id="QXFU01003292">
    <property type="protein sequence ID" value="KAE8976630.1"/>
    <property type="molecule type" value="Genomic_DNA"/>
</dbReference>
<dbReference type="Pfam" id="PF12767">
    <property type="entry name" value="SAGA-Tad1"/>
    <property type="match status" value="1"/>
</dbReference>
<name>A0A6A3I356_9STRA</name>
<feature type="compositionally biased region" description="Basic and acidic residues" evidence="5">
    <location>
        <begin position="132"/>
        <end position="151"/>
    </location>
</feature>
<feature type="region of interest" description="Disordered" evidence="5">
    <location>
        <begin position="213"/>
        <end position="237"/>
    </location>
</feature>
<dbReference type="GO" id="GO:0005634">
    <property type="term" value="C:nucleus"/>
    <property type="evidence" value="ECO:0007669"/>
    <property type="project" value="UniProtKB-SubCell"/>
</dbReference>
<dbReference type="AlphaFoldDB" id="A0A6A3I356"/>
<evidence type="ECO:0000256" key="5">
    <source>
        <dbReference type="SAM" id="MobiDB-lite"/>
    </source>
</evidence>